<keyword evidence="8" id="KW-0843">Virulence</keyword>
<dbReference type="InterPro" id="IPR005467">
    <property type="entry name" value="His_kinase_dom"/>
</dbReference>
<gene>
    <name evidence="14" type="ORF">SAMN06265219_101492</name>
</gene>
<feature type="modified residue" description="4-aspartylphosphate" evidence="9">
    <location>
        <position position="57"/>
    </location>
</feature>
<dbReference type="SUPFAM" id="SSF55785">
    <property type="entry name" value="PYP-like sensor domain (PAS domain)"/>
    <property type="match status" value="1"/>
</dbReference>
<evidence type="ECO:0000259" key="10">
    <source>
        <dbReference type="PROSITE" id="PS50109"/>
    </source>
</evidence>
<dbReference type="Gene3D" id="3.30.450.20">
    <property type="entry name" value="PAS domain"/>
    <property type="match status" value="1"/>
</dbReference>
<dbReference type="EMBL" id="FXTP01000001">
    <property type="protein sequence ID" value="SMO40640.1"/>
    <property type="molecule type" value="Genomic_DNA"/>
</dbReference>
<dbReference type="Proteomes" id="UP000317557">
    <property type="component" value="Unassembled WGS sequence"/>
</dbReference>
<keyword evidence="3 9" id="KW-0597">Phosphoprotein</keyword>
<reference evidence="14 15" key="1">
    <citation type="submission" date="2017-05" db="EMBL/GenBank/DDBJ databases">
        <authorList>
            <person name="Varghese N."/>
            <person name="Submissions S."/>
        </authorList>
    </citation>
    <scope>NUCLEOTIDE SEQUENCE [LARGE SCALE GENOMIC DNA]</scope>
    <source>
        <strain evidence="14 15">DSM 21985</strain>
    </source>
</reference>
<dbReference type="SMART" id="SM00448">
    <property type="entry name" value="REC"/>
    <property type="match status" value="1"/>
</dbReference>
<accession>A0A521B1I5</accession>
<proteinExistence type="predicted"/>
<dbReference type="InterPro" id="IPR001789">
    <property type="entry name" value="Sig_transdc_resp-reg_receiver"/>
</dbReference>
<evidence type="ECO:0000256" key="3">
    <source>
        <dbReference type="ARBA" id="ARBA00022553"/>
    </source>
</evidence>
<dbReference type="PROSITE" id="PS50109">
    <property type="entry name" value="HIS_KIN"/>
    <property type="match status" value="1"/>
</dbReference>
<evidence type="ECO:0000313" key="14">
    <source>
        <dbReference type="EMBL" id="SMO40640.1"/>
    </source>
</evidence>
<dbReference type="Pfam" id="PF00072">
    <property type="entry name" value="Response_reg"/>
    <property type="match status" value="1"/>
</dbReference>
<dbReference type="Pfam" id="PF07568">
    <property type="entry name" value="HisKA_2"/>
    <property type="match status" value="1"/>
</dbReference>
<keyword evidence="15" id="KW-1185">Reference proteome</keyword>
<keyword evidence="4" id="KW-0808">Transferase</keyword>
<dbReference type="PROSITE" id="PS50110">
    <property type="entry name" value="RESPONSE_REGULATORY"/>
    <property type="match status" value="1"/>
</dbReference>
<evidence type="ECO:0000256" key="6">
    <source>
        <dbReference type="ARBA" id="ARBA00022777"/>
    </source>
</evidence>
<protein>
    <recommendedName>
        <fullName evidence="2">histidine kinase</fullName>
        <ecNumber evidence="2">2.7.13.3</ecNumber>
    </recommendedName>
</protein>
<dbReference type="Gene3D" id="3.30.565.10">
    <property type="entry name" value="Histidine kinase-like ATPase, C-terminal domain"/>
    <property type="match status" value="1"/>
</dbReference>
<dbReference type="PROSITE" id="PS50112">
    <property type="entry name" value="PAS"/>
    <property type="match status" value="1"/>
</dbReference>
<keyword evidence="5" id="KW-0547">Nucleotide-binding</keyword>
<feature type="domain" description="Histidine kinase" evidence="10">
    <location>
        <begin position="274"/>
        <end position="472"/>
    </location>
</feature>
<evidence type="ECO:0000256" key="8">
    <source>
        <dbReference type="ARBA" id="ARBA00023026"/>
    </source>
</evidence>
<keyword evidence="7" id="KW-0067">ATP-binding</keyword>
<name>A0A521B1I5_9BACT</name>
<dbReference type="NCBIfam" id="TIGR00229">
    <property type="entry name" value="sensory_box"/>
    <property type="match status" value="1"/>
</dbReference>
<dbReference type="InterPro" id="IPR003594">
    <property type="entry name" value="HATPase_dom"/>
</dbReference>
<dbReference type="AlphaFoldDB" id="A0A521B1I5"/>
<dbReference type="InterPro" id="IPR013655">
    <property type="entry name" value="PAS_fold_3"/>
</dbReference>
<evidence type="ECO:0000256" key="9">
    <source>
        <dbReference type="PROSITE-ProRule" id="PRU00169"/>
    </source>
</evidence>
<dbReference type="SUPFAM" id="SSF55874">
    <property type="entry name" value="ATPase domain of HSP90 chaperone/DNA topoisomerase II/histidine kinase"/>
    <property type="match status" value="1"/>
</dbReference>
<dbReference type="GO" id="GO:0004673">
    <property type="term" value="F:protein histidine kinase activity"/>
    <property type="evidence" value="ECO:0007669"/>
    <property type="project" value="UniProtKB-EC"/>
</dbReference>
<dbReference type="InterPro" id="IPR035965">
    <property type="entry name" value="PAS-like_dom_sf"/>
</dbReference>
<dbReference type="SUPFAM" id="SSF52172">
    <property type="entry name" value="CheY-like"/>
    <property type="match status" value="1"/>
</dbReference>
<dbReference type="InterPro" id="IPR000700">
    <property type="entry name" value="PAS-assoc_C"/>
</dbReference>
<dbReference type="EC" id="2.7.13.3" evidence="2"/>
<dbReference type="InterPro" id="IPR000014">
    <property type="entry name" value="PAS"/>
</dbReference>
<dbReference type="CDD" id="cd00130">
    <property type="entry name" value="PAS"/>
    <property type="match status" value="1"/>
</dbReference>
<dbReference type="OrthoDB" id="1489936at2"/>
<evidence type="ECO:0000256" key="4">
    <source>
        <dbReference type="ARBA" id="ARBA00022679"/>
    </source>
</evidence>
<evidence type="ECO:0000256" key="2">
    <source>
        <dbReference type="ARBA" id="ARBA00012438"/>
    </source>
</evidence>
<feature type="domain" description="Response regulatory" evidence="11">
    <location>
        <begin position="6"/>
        <end position="122"/>
    </location>
</feature>
<dbReference type="InterPro" id="IPR011006">
    <property type="entry name" value="CheY-like_superfamily"/>
</dbReference>
<evidence type="ECO:0000313" key="15">
    <source>
        <dbReference type="Proteomes" id="UP000317557"/>
    </source>
</evidence>
<evidence type="ECO:0000256" key="7">
    <source>
        <dbReference type="ARBA" id="ARBA00022840"/>
    </source>
</evidence>
<dbReference type="PANTHER" id="PTHR41523:SF8">
    <property type="entry name" value="ETHYLENE RESPONSE SENSOR PROTEIN"/>
    <property type="match status" value="1"/>
</dbReference>
<dbReference type="RefSeq" id="WP_142452984.1">
    <property type="nucleotide sequence ID" value="NZ_FXTP01000001.1"/>
</dbReference>
<evidence type="ECO:0000259" key="11">
    <source>
        <dbReference type="PROSITE" id="PS50110"/>
    </source>
</evidence>
<feature type="domain" description="PAC" evidence="13">
    <location>
        <begin position="213"/>
        <end position="263"/>
    </location>
</feature>
<dbReference type="Pfam" id="PF13581">
    <property type="entry name" value="HATPase_c_2"/>
    <property type="match status" value="1"/>
</dbReference>
<evidence type="ECO:0000259" key="12">
    <source>
        <dbReference type="PROSITE" id="PS50112"/>
    </source>
</evidence>
<dbReference type="PROSITE" id="PS50113">
    <property type="entry name" value="PAC"/>
    <property type="match status" value="1"/>
</dbReference>
<sequence length="484" mass="55442">MPETFNVLLVEDNEKHQIIIQHELDKVDLDIDCTCLFLKEDFIEHLSSQPVDLIISDFKLPNFSGMEALKMKKELKPEIPFIFISGMMGEDLAVEAMLAGASDYVMKEDMRRLNPAVKRELQHHYKQAQNQKKLAETEEKYKSLVHSLDAIVWEADVDPLRLTFISPKFEPILGFNHVEWNSGNRFWLDKVHPDDYGEVKDFYEKASSAEGDYQHEFRFIRQDGKVVWLMDSVTTLWVQDSLKMRGLIIDTSVQHQREEKLKEALKEKKSLLSEVHHRVKNNLAVISGMMQLQYFSESNPEVQEKLLSSVGRIKTMALIHEILYHSESFGKLDAGSHLRDIVDLSKDHANFESYNISIQSERIYLNINQAVPFFLIVHEVIDNTFQHAVPNSANHTIDIHIKTNKQQVNLQITDSGNQHSVDLPHDFLENDLSESGLGITIIKELTRQLCGNCSYSATQDGTTFSLAFAKEDQQKGSTANSLVL</sequence>
<dbReference type="InterPro" id="IPR036890">
    <property type="entry name" value="HATPase_C_sf"/>
</dbReference>
<dbReference type="GO" id="GO:0005524">
    <property type="term" value="F:ATP binding"/>
    <property type="evidence" value="ECO:0007669"/>
    <property type="project" value="UniProtKB-KW"/>
</dbReference>
<keyword evidence="6" id="KW-0418">Kinase</keyword>
<dbReference type="GO" id="GO:0000160">
    <property type="term" value="P:phosphorelay signal transduction system"/>
    <property type="evidence" value="ECO:0007669"/>
    <property type="project" value="InterPro"/>
</dbReference>
<dbReference type="SMART" id="SM00091">
    <property type="entry name" value="PAS"/>
    <property type="match status" value="1"/>
</dbReference>
<evidence type="ECO:0000256" key="1">
    <source>
        <dbReference type="ARBA" id="ARBA00000085"/>
    </source>
</evidence>
<evidence type="ECO:0000256" key="5">
    <source>
        <dbReference type="ARBA" id="ARBA00022741"/>
    </source>
</evidence>
<evidence type="ECO:0000259" key="13">
    <source>
        <dbReference type="PROSITE" id="PS50113"/>
    </source>
</evidence>
<comment type="catalytic activity">
    <reaction evidence="1">
        <text>ATP + protein L-histidine = ADP + protein N-phospho-L-histidine.</text>
        <dbReference type="EC" id="2.7.13.3"/>
    </reaction>
</comment>
<dbReference type="Pfam" id="PF08447">
    <property type="entry name" value="PAS_3"/>
    <property type="match status" value="1"/>
</dbReference>
<dbReference type="CDD" id="cd00156">
    <property type="entry name" value="REC"/>
    <property type="match status" value="1"/>
</dbReference>
<dbReference type="Gene3D" id="3.40.50.2300">
    <property type="match status" value="1"/>
</dbReference>
<organism evidence="14 15">
    <name type="scientific">Gracilimonas mengyeensis</name>
    <dbReference type="NCBI Taxonomy" id="1302730"/>
    <lineage>
        <taxon>Bacteria</taxon>
        <taxon>Pseudomonadati</taxon>
        <taxon>Balneolota</taxon>
        <taxon>Balneolia</taxon>
        <taxon>Balneolales</taxon>
        <taxon>Balneolaceae</taxon>
        <taxon>Gracilimonas</taxon>
    </lineage>
</organism>
<dbReference type="InterPro" id="IPR011495">
    <property type="entry name" value="Sig_transdc_His_kin_sub2_dim/P"/>
</dbReference>
<dbReference type="PANTHER" id="PTHR41523">
    <property type="entry name" value="TWO-COMPONENT SYSTEM SENSOR PROTEIN"/>
    <property type="match status" value="1"/>
</dbReference>
<feature type="domain" description="PAS" evidence="12">
    <location>
        <begin position="137"/>
        <end position="210"/>
    </location>
</feature>